<feature type="compositionally biased region" description="Basic and acidic residues" evidence="1">
    <location>
        <begin position="36"/>
        <end position="47"/>
    </location>
</feature>
<protein>
    <submittedName>
        <fullName evidence="2">Uncharacterized protein</fullName>
    </submittedName>
</protein>
<dbReference type="Proteomes" id="UP001201980">
    <property type="component" value="Unassembled WGS sequence"/>
</dbReference>
<evidence type="ECO:0000313" key="2">
    <source>
        <dbReference type="EMBL" id="KAJ2894049.1"/>
    </source>
</evidence>
<reference evidence="2" key="1">
    <citation type="submission" date="2022-07" db="EMBL/GenBank/DDBJ databases">
        <title>Draft genome sequence of Zalerion maritima ATCC 34329, a (micro)plastics degrading marine fungus.</title>
        <authorList>
            <person name="Paco A."/>
            <person name="Goncalves M.F.M."/>
            <person name="Rocha-Santos T.A.P."/>
            <person name="Alves A."/>
        </authorList>
    </citation>
    <scope>NUCLEOTIDE SEQUENCE</scope>
    <source>
        <strain evidence="2">ATCC 34329</strain>
    </source>
</reference>
<organism evidence="2 3">
    <name type="scientific">Zalerion maritima</name>
    <dbReference type="NCBI Taxonomy" id="339359"/>
    <lineage>
        <taxon>Eukaryota</taxon>
        <taxon>Fungi</taxon>
        <taxon>Dikarya</taxon>
        <taxon>Ascomycota</taxon>
        <taxon>Pezizomycotina</taxon>
        <taxon>Sordariomycetes</taxon>
        <taxon>Lulworthiomycetidae</taxon>
        <taxon>Lulworthiales</taxon>
        <taxon>Lulworthiaceae</taxon>
        <taxon>Zalerion</taxon>
    </lineage>
</organism>
<keyword evidence="3" id="KW-1185">Reference proteome</keyword>
<proteinExistence type="predicted"/>
<evidence type="ECO:0000256" key="1">
    <source>
        <dbReference type="SAM" id="MobiDB-lite"/>
    </source>
</evidence>
<dbReference type="AlphaFoldDB" id="A0AAD5RH58"/>
<gene>
    <name evidence="2" type="ORF">MKZ38_007966</name>
</gene>
<feature type="region of interest" description="Disordered" evidence="1">
    <location>
        <begin position="27"/>
        <end position="60"/>
    </location>
</feature>
<comment type="caution">
    <text evidence="2">The sequence shown here is derived from an EMBL/GenBank/DDBJ whole genome shotgun (WGS) entry which is preliminary data.</text>
</comment>
<accession>A0AAD5RH58</accession>
<evidence type="ECO:0000313" key="3">
    <source>
        <dbReference type="Proteomes" id="UP001201980"/>
    </source>
</evidence>
<name>A0AAD5RH58_9PEZI</name>
<dbReference type="EMBL" id="JAKWBI020000536">
    <property type="protein sequence ID" value="KAJ2894049.1"/>
    <property type="molecule type" value="Genomic_DNA"/>
</dbReference>
<sequence length="140" mass="15301">MLVGVVDPTPGGSVLKFGKSNKWYARGGHARNQTGRWEREPRHEFRGPGRSVRAETTGAAGSVRKRRGVCVRWKDWKPGACGAKVWAADAGLLEALATARSIVDQHLLVPDSKTRSVRLQLPDGAKMAFEWDIILPSALS</sequence>